<accession>F6FQN1</accession>
<dbReference type="CDD" id="cd03216">
    <property type="entry name" value="ABC_Carb_Monos_I"/>
    <property type="match status" value="1"/>
</dbReference>
<dbReference type="KEGG" id="iva:Isova_2207"/>
<dbReference type="Gene3D" id="3.40.50.300">
    <property type="entry name" value="P-loop containing nucleotide triphosphate hydrolases"/>
    <property type="match status" value="2"/>
</dbReference>
<dbReference type="InterPro" id="IPR027417">
    <property type="entry name" value="P-loop_NTPase"/>
</dbReference>
<dbReference type="PROSITE" id="PS00211">
    <property type="entry name" value="ABC_TRANSPORTER_1"/>
    <property type="match status" value="1"/>
</dbReference>
<feature type="region of interest" description="Disordered" evidence="9">
    <location>
        <begin position="1"/>
        <end position="40"/>
    </location>
</feature>
<evidence type="ECO:0000256" key="9">
    <source>
        <dbReference type="SAM" id="MobiDB-lite"/>
    </source>
</evidence>
<dbReference type="EC" id="3.6.3.17" evidence="11"/>
<proteinExistence type="predicted"/>
<evidence type="ECO:0000256" key="8">
    <source>
        <dbReference type="ARBA" id="ARBA00023136"/>
    </source>
</evidence>
<reference evidence="11 12" key="1">
    <citation type="submission" date="2011-05" db="EMBL/GenBank/DDBJ databases">
        <title>Complete sequence of Isoptericola variabilis 225.</title>
        <authorList>
            <consortium name="US DOE Joint Genome Institute"/>
            <person name="Lucas S."/>
            <person name="Han J."/>
            <person name="Lapidus A."/>
            <person name="Cheng J.-F."/>
            <person name="Goodwin L."/>
            <person name="Pitluck S."/>
            <person name="Peters L."/>
            <person name="Mikhailova N."/>
            <person name="Zeytun A."/>
            <person name="Han C."/>
            <person name="Tapia R."/>
            <person name="Land M."/>
            <person name="Hauser L."/>
            <person name="Kyrpides N."/>
            <person name="Ivanova N."/>
            <person name="Pagani I."/>
            <person name="Siebers A."/>
            <person name="Allgaier M."/>
            <person name="Thelen M."/>
            <person name="Hugenholtz P."/>
            <person name="Gladden J."/>
            <person name="Woyke T."/>
        </authorList>
    </citation>
    <scope>NUCLEOTIDE SEQUENCE [LARGE SCALE GENOMIC DNA]</scope>
    <source>
        <strain evidence="12">225</strain>
    </source>
</reference>
<organism evidence="12">
    <name type="scientific">Isoptericola variabilis (strain 225)</name>
    <dbReference type="NCBI Taxonomy" id="743718"/>
    <lineage>
        <taxon>Bacteria</taxon>
        <taxon>Bacillati</taxon>
        <taxon>Actinomycetota</taxon>
        <taxon>Actinomycetes</taxon>
        <taxon>Micrococcales</taxon>
        <taxon>Promicromonosporaceae</taxon>
        <taxon>Isoptericola</taxon>
    </lineage>
</organism>
<feature type="domain" description="ABC transporter" evidence="10">
    <location>
        <begin position="46"/>
        <end position="282"/>
    </location>
</feature>
<evidence type="ECO:0000256" key="2">
    <source>
        <dbReference type="ARBA" id="ARBA00022448"/>
    </source>
</evidence>
<name>F6FQN1_ISOV2</name>
<sequence length="541" mass="57663">MVDADPLNAPTPRHGTGPTTDPAAASTTERPADTPSRDGALQEPFLRMEGIVKHFPGAKALDGVDLDVLPGEVHCLLGQNGAGKSTLIKVLAGAHQPTAGRILLDGEEISIPHPVAALKHGVATMYQELDVVDGLTVAENIYLGHELARGGFTQRREAAKRTRELMRRLGHPEISPHMEVGRLSAAGKQIVSMARALSHDARVIIMDEPSAVLDAGEVENLFRVVDELTAQGIAIVYISHRLEEIRRIGDRITVLKDGRTVGRNLPVSTTPTHELIKLMTGRTVEYAFPARPGVPDDAPVRLEVTGLTLDDTFSDVSFQVRAGEIVGLAGLVGSGRSEILETIYGARKATGGTVVVNGKRLRPGSVPSAVAAGIGLAPEERKSQGLLLDEPVYKNITLSTFARMATAGWLDERAERNAAKEQAEALDLRPRGVDRAARTLSGGNQQKALLARWLVHGCDVLLLDEPSRGVDVGARAEIYALIRKLADAGNAVVVVSSEIPEVLGLADNVLVISEGRVVHRAPAQDIDEHGVLDLVMEGSVA</sequence>
<dbReference type="InterPro" id="IPR003439">
    <property type="entry name" value="ABC_transporter-like_ATP-bd"/>
</dbReference>
<evidence type="ECO:0000256" key="4">
    <source>
        <dbReference type="ARBA" id="ARBA00022737"/>
    </source>
</evidence>
<dbReference type="PANTHER" id="PTHR43790:SF9">
    <property type="entry name" value="GALACTOFURANOSE TRANSPORTER ATP-BINDING PROTEIN YTFR"/>
    <property type="match status" value="1"/>
</dbReference>
<dbReference type="GO" id="GO:0005886">
    <property type="term" value="C:plasma membrane"/>
    <property type="evidence" value="ECO:0007669"/>
    <property type="project" value="UniProtKB-SubCell"/>
</dbReference>
<dbReference type="GO" id="GO:0016887">
    <property type="term" value="F:ATP hydrolysis activity"/>
    <property type="evidence" value="ECO:0007669"/>
    <property type="project" value="InterPro"/>
</dbReference>
<evidence type="ECO:0000256" key="7">
    <source>
        <dbReference type="ARBA" id="ARBA00022967"/>
    </source>
</evidence>
<dbReference type="CDD" id="cd03215">
    <property type="entry name" value="ABC_Carb_Monos_II"/>
    <property type="match status" value="1"/>
</dbReference>
<keyword evidence="4" id="KW-0677">Repeat</keyword>
<keyword evidence="8" id="KW-0472">Membrane</keyword>
<keyword evidence="7" id="KW-1278">Translocase</keyword>
<keyword evidence="12" id="KW-1185">Reference proteome</keyword>
<evidence type="ECO:0000256" key="3">
    <source>
        <dbReference type="ARBA" id="ARBA00022475"/>
    </source>
</evidence>
<protein>
    <submittedName>
        <fullName evidence="11">Monosaccharide-transporting ATPase</fullName>
        <ecNumber evidence="11">3.6.3.17</ecNumber>
    </submittedName>
</protein>
<dbReference type="InterPro" id="IPR017871">
    <property type="entry name" value="ABC_transporter-like_CS"/>
</dbReference>
<dbReference type="HOGENOM" id="CLU_000604_92_3_11"/>
<keyword evidence="11" id="KW-0378">Hydrolase</keyword>
<gene>
    <name evidence="11" type="ordered locus">Isova_2207</name>
</gene>
<evidence type="ECO:0000259" key="10">
    <source>
        <dbReference type="PROSITE" id="PS50893"/>
    </source>
</evidence>
<evidence type="ECO:0000256" key="1">
    <source>
        <dbReference type="ARBA" id="ARBA00004202"/>
    </source>
</evidence>
<keyword evidence="2" id="KW-0813">Transport</keyword>
<evidence type="ECO:0000313" key="12">
    <source>
        <dbReference type="Proteomes" id="UP000009236"/>
    </source>
</evidence>
<dbReference type="EMBL" id="CP002810">
    <property type="protein sequence ID" value="AEG44927.1"/>
    <property type="molecule type" value="Genomic_DNA"/>
</dbReference>
<dbReference type="InterPro" id="IPR003593">
    <property type="entry name" value="AAA+_ATPase"/>
</dbReference>
<keyword evidence="6" id="KW-0067">ATP-binding</keyword>
<comment type="subcellular location">
    <subcellularLocation>
        <location evidence="1">Cell membrane</location>
        <topology evidence="1">Peripheral membrane protein</topology>
    </subcellularLocation>
</comment>
<dbReference type="PROSITE" id="PS50893">
    <property type="entry name" value="ABC_TRANSPORTER_2"/>
    <property type="match status" value="2"/>
</dbReference>
<evidence type="ECO:0000256" key="5">
    <source>
        <dbReference type="ARBA" id="ARBA00022741"/>
    </source>
</evidence>
<feature type="domain" description="ABC transporter" evidence="10">
    <location>
        <begin position="294"/>
        <end position="539"/>
    </location>
</feature>
<evidence type="ECO:0000256" key="6">
    <source>
        <dbReference type="ARBA" id="ARBA00022840"/>
    </source>
</evidence>
<dbReference type="AlphaFoldDB" id="F6FQN1"/>
<dbReference type="InterPro" id="IPR050107">
    <property type="entry name" value="ABC_carbohydrate_import_ATPase"/>
</dbReference>
<dbReference type="eggNOG" id="COG1129">
    <property type="taxonomic scope" value="Bacteria"/>
</dbReference>
<dbReference type="GO" id="GO:0005524">
    <property type="term" value="F:ATP binding"/>
    <property type="evidence" value="ECO:0007669"/>
    <property type="project" value="UniProtKB-KW"/>
</dbReference>
<dbReference type="Pfam" id="PF00005">
    <property type="entry name" value="ABC_tran"/>
    <property type="match status" value="2"/>
</dbReference>
<dbReference type="SUPFAM" id="SSF52540">
    <property type="entry name" value="P-loop containing nucleoside triphosphate hydrolases"/>
    <property type="match status" value="2"/>
</dbReference>
<keyword evidence="5" id="KW-0547">Nucleotide-binding</keyword>
<evidence type="ECO:0000313" key="11">
    <source>
        <dbReference type="EMBL" id="AEG44927.1"/>
    </source>
</evidence>
<keyword evidence="3" id="KW-1003">Cell membrane</keyword>
<dbReference type="SMART" id="SM00382">
    <property type="entry name" value="AAA"/>
    <property type="match status" value="2"/>
</dbReference>
<dbReference type="STRING" id="743718.Isova_2207"/>
<dbReference type="RefSeq" id="WP_013839318.1">
    <property type="nucleotide sequence ID" value="NC_015588.1"/>
</dbReference>
<dbReference type="PANTHER" id="PTHR43790">
    <property type="entry name" value="CARBOHYDRATE TRANSPORT ATP-BINDING PROTEIN MG119-RELATED"/>
    <property type="match status" value="1"/>
</dbReference>
<dbReference type="FunFam" id="3.40.50.300:FF:000127">
    <property type="entry name" value="Ribose import ATP-binding protein RbsA"/>
    <property type="match status" value="1"/>
</dbReference>
<dbReference type="Proteomes" id="UP000009236">
    <property type="component" value="Chromosome"/>
</dbReference>